<dbReference type="EMBL" id="FNGI01000005">
    <property type="protein sequence ID" value="SDL62559.1"/>
    <property type="molecule type" value="Genomic_DNA"/>
</dbReference>
<accession>A0A1G9LKN7</accession>
<proteinExistence type="inferred from homology"/>
<evidence type="ECO:0000256" key="3">
    <source>
        <dbReference type="ARBA" id="ARBA00022729"/>
    </source>
</evidence>
<comment type="similarity">
    <text evidence="1">Belongs to the bacterial solute-binding protein 7 family.</text>
</comment>
<dbReference type="PANTHER" id="PTHR33376:SF7">
    <property type="entry name" value="C4-DICARBOXYLATE-BINDING PROTEIN DCTB"/>
    <property type="match status" value="1"/>
</dbReference>
<gene>
    <name evidence="4" type="ORF">SAMN05661010_02137</name>
</gene>
<organism evidence="4 5">
    <name type="scientific">Modicisalibacter muralis</name>
    <dbReference type="NCBI Taxonomy" id="119000"/>
    <lineage>
        <taxon>Bacteria</taxon>
        <taxon>Pseudomonadati</taxon>
        <taxon>Pseudomonadota</taxon>
        <taxon>Gammaproteobacteria</taxon>
        <taxon>Oceanospirillales</taxon>
        <taxon>Halomonadaceae</taxon>
        <taxon>Modicisalibacter</taxon>
    </lineage>
</organism>
<evidence type="ECO:0000256" key="1">
    <source>
        <dbReference type="ARBA" id="ARBA00009023"/>
    </source>
</evidence>
<dbReference type="RefSeq" id="WP_089728358.1">
    <property type="nucleotide sequence ID" value="NZ_FNGI01000005.1"/>
</dbReference>
<dbReference type="Gene3D" id="3.40.190.170">
    <property type="entry name" value="Bacterial extracellular solute-binding protein, family 7"/>
    <property type="match status" value="1"/>
</dbReference>
<evidence type="ECO:0000313" key="5">
    <source>
        <dbReference type="Proteomes" id="UP000198654"/>
    </source>
</evidence>
<dbReference type="AlphaFoldDB" id="A0A1G9LKN7"/>
<dbReference type="Proteomes" id="UP000198654">
    <property type="component" value="Unassembled WGS sequence"/>
</dbReference>
<dbReference type="GO" id="GO:0055085">
    <property type="term" value="P:transmembrane transport"/>
    <property type="evidence" value="ECO:0007669"/>
    <property type="project" value="InterPro"/>
</dbReference>
<protein>
    <submittedName>
        <fullName evidence="4">Extracellular solute-binding protein, family 7</fullName>
    </submittedName>
</protein>
<keyword evidence="5" id="KW-1185">Reference proteome</keyword>
<dbReference type="InterPro" id="IPR038404">
    <property type="entry name" value="TRAP_DctP_sf"/>
</dbReference>
<sequence length="410" mass="45939">MANNQHGITRREMVKLFGRFGVTSTLLAAAGMSGVVTPSRLAQAAEETNKARAAKKPKYQFRMGGAGYNERSLKFVQVGAIDFIRDLEARTDGAIQIEFIGNNEICKESTCLKKMQAEIIDFFVSSTQNAAGQAPYYNVLDFPFLFPTRASFYHFIYHTDSEKLFREPLRRMHDTMFLFSMFEHRGLMMGSSYKNRPLVSSLGDLQGTKNRVTGSQLIRISMDLMGLNPVPLAWEETMDGMKQGLIDGMETWSTAVAAFNMTPVVSQAVELRFTAGLEQVAMRASLFEKLEPEFQDAILESAYLTQIHIQSAHEATIYNTVGVTNPPLPGSVFDESGVRVALLPDAEIEKAEQMTAPNHVPEPWAPWRERLNNWSGGHDVYTEIHRIAREIPQDVAAQNVPGRRWGGYNE</sequence>
<evidence type="ECO:0000313" key="4">
    <source>
        <dbReference type="EMBL" id="SDL62559.1"/>
    </source>
</evidence>
<dbReference type="NCBIfam" id="NF037995">
    <property type="entry name" value="TRAP_S1"/>
    <property type="match status" value="1"/>
</dbReference>
<keyword evidence="2" id="KW-0813">Transport</keyword>
<dbReference type="STRING" id="119000.SAMN05661010_02137"/>
<evidence type="ECO:0000256" key="2">
    <source>
        <dbReference type="ARBA" id="ARBA00022448"/>
    </source>
</evidence>
<dbReference type="OrthoDB" id="7655321at2"/>
<keyword evidence="3" id="KW-0732">Signal</keyword>
<reference evidence="4 5" key="1">
    <citation type="submission" date="2016-10" db="EMBL/GenBank/DDBJ databases">
        <authorList>
            <person name="de Groot N.N."/>
        </authorList>
    </citation>
    <scope>NUCLEOTIDE SEQUENCE [LARGE SCALE GENOMIC DNA]</scope>
    <source>
        <strain evidence="4 5">DSM 14789</strain>
    </source>
</reference>
<dbReference type="InterPro" id="IPR018389">
    <property type="entry name" value="DctP_fam"/>
</dbReference>
<dbReference type="Pfam" id="PF03480">
    <property type="entry name" value="DctP"/>
    <property type="match status" value="1"/>
</dbReference>
<dbReference type="PANTHER" id="PTHR33376">
    <property type="match status" value="1"/>
</dbReference>
<name>A0A1G9LKN7_9GAMM</name>